<sequence length="145" mass="16573">MSCDFKQVAEAMNEELFSNYKIAKRTIAKLAKLKPELLCKETVEAGYKEVRRTIGNSLLDPDDMVSSLLKDAMKGADTEERNDEKMVYISEQLEKQSKRKIRFEYDITPVGLEKPTELLVLDGYSLTTTDLVKCEQGRCIIQVTR</sequence>
<evidence type="ECO:0000313" key="2">
    <source>
        <dbReference type="Proteomes" id="UP000050794"/>
    </source>
</evidence>
<reference evidence="3" key="1">
    <citation type="submission" date="2016-06" db="UniProtKB">
        <authorList>
            <consortium name="WormBaseParasite"/>
        </authorList>
    </citation>
    <scope>IDENTIFICATION</scope>
</reference>
<keyword evidence="2" id="KW-1185">Reference proteome</keyword>
<dbReference type="WBParaSite" id="TCNE_0000309901-mRNA-1">
    <property type="protein sequence ID" value="TCNE_0000309901-mRNA-1"/>
    <property type="gene ID" value="TCNE_0000309901"/>
</dbReference>
<dbReference type="EMBL" id="UYWY01003673">
    <property type="protein sequence ID" value="VDM28816.1"/>
    <property type="molecule type" value="Genomic_DNA"/>
</dbReference>
<reference evidence="1 2" key="2">
    <citation type="submission" date="2018-11" db="EMBL/GenBank/DDBJ databases">
        <authorList>
            <consortium name="Pathogen Informatics"/>
        </authorList>
    </citation>
    <scope>NUCLEOTIDE SEQUENCE [LARGE SCALE GENOMIC DNA]</scope>
</reference>
<protein>
    <submittedName>
        <fullName evidence="3">LUD_dom domain-containing protein</fullName>
    </submittedName>
</protein>
<gene>
    <name evidence="1" type="ORF">TCNE_LOCUS3099</name>
</gene>
<dbReference type="Proteomes" id="UP000050794">
    <property type="component" value="Unassembled WGS sequence"/>
</dbReference>
<evidence type="ECO:0000313" key="1">
    <source>
        <dbReference type="EMBL" id="VDM28816.1"/>
    </source>
</evidence>
<name>A0A183U3M9_TOXCA</name>
<evidence type="ECO:0000313" key="3">
    <source>
        <dbReference type="WBParaSite" id="TCNE_0000309901-mRNA-1"/>
    </source>
</evidence>
<organism evidence="2 3">
    <name type="scientific">Toxocara canis</name>
    <name type="common">Canine roundworm</name>
    <dbReference type="NCBI Taxonomy" id="6265"/>
    <lineage>
        <taxon>Eukaryota</taxon>
        <taxon>Metazoa</taxon>
        <taxon>Ecdysozoa</taxon>
        <taxon>Nematoda</taxon>
        <taxon>Chromadorea</taxon>
        <taxon>Rhabditida</taxon>
        <taxon>Spirurina</taxon>
        <taxon>Ascaridomorpha</taxon>
        <taxon>Ascaridoidea</taxon>
        <taxon>Toxocaridae</taxon>
        <taxon>Toxocara</taxon>
    </lineage>
</organism>
<proteinExistence type="predicted"/>
<dbReference type="AlphaFoldDB" id="A0A183U3M9"/>
<accession>A0A183U3M9</accession>